<dbReference type="PANTHER" id="PTHR43031">
    <property type="entry name" value="FAD-DEPENDENT OXIDOREDUCTASE"/>
    <property type="match status" value="1"/>
</dbReference>
<reference evidence="2" key="1">
    <citation type="submission" date="2023-03" db="EMBL/GenBank/DDBJ databases">
        <authorList>
            <person name="Shen W."/>
            <person name="Cai J."/>
        </authorList>
    </citation>
    <scope>NUCLEOTIDE SEQUENCE</scope>
    <source>
        <strain evidence="2">B226-2</strain>
    </source>
</reference>
<evidence type="ECO:0000313" key="3">
    <source>
        <dbReference type="Proteomes" id="UP001256711"/>
    </source>
</evidence>
<organism evidence="2 3">
    <name type="scientific">Enterococcus asini</name>
    <dbReference type="NCBI Taxonomy" id="57732"/>
    <lineage>
        <taxon>Bacteria</taxon>
        <taxon>Bacillati</taxon>
        <taxon>Bacillota</taxon>
        <taxon>Bacilli</taxon>
        <taxon>Lactobacillales</taxon>
        <taxon>Enterococcaceae</taxon>
        <taxon>Enterococcus</taxon>
    </lineage>
</organism>
<dbReference type="CDD" id="cd00158">
    <property type="entry name" value="RHOD"/>
    <property type="match status" value="1"/>
</dbReference>
<sequence length="98" mass="11035">MYNTISNDEFYQKEKKEKLAILDVREEDEFANGHIPEATNLPLSELGARFEELDKDQNYYVICHSGARSANASNFLSQQGYQVTNVLGGMSAWKGDIA</sequence>
<dbReference type="InterPro" id="IPR001763">
    <property type="entry name" value="Rhodanese-like_dom"/>
</dbReference>
<dbReference type="RefSeq" id="WP_311835473.1">
    <property type="nucleotide sequence ID" value="NZ_JARQBJ010000003.1"/>
</dbReference>
<dbReference type="FunFam" id="3.40.250.10:FF:000049">
    <property type="entry name" value="Phage shock protein E"/>
    <property type="match status" value="1"/>
</dbReference>
<dbReference type="Pfam" id="PF00581">
    <property type="entry name" value="Rhodanese"/>
    <property type="match status" value="1"/>
</dbReference>
<dbReference type="InterPro" id="IPR036873">
    <property type="entry name" value="Rhodanese-like_dom_sf"/>
</dbReference>
<dbReference type="PROSITE" id="PS50206">
    <property type="entry name" value="RHODANESE_3"/>
    <property type="match status" value="1"/>
</dbReference>
<dbReference type="Gene3D" id="3.40.250.10">
    <property type="entry name" value="Rhodanese-like domain"/>
    <property type="match status" value="1"/>
</dbReference>
<dbReference type="AlphaFoldDB" id="A0AAW8TXR4"/>
<evidence type="ECO:0000313" key="2">
    <source>
        <dbReference type="EMBL" id="MDT2810494.1"/>
    </source>
</evidence>
<dbReference type="PANTHER" id="PTHR43031:SF17">
    <property type="entry name" value="SULFURTRANSFERASE YTWF-RELATED"/>
    <property type="match status" value="1"/>
</dbReference>
<evidence type="ECO:0000259" key="1">
    <source>
        <dbReference type="PROSITE" id="PS50206"/>
    </source>
</evidence>
<proteinExistence type="predicted"/>
<accession>A0AAW8TXR4</accession>
<dbReference type="Proteomes" id="UP001256711">
    <property type="component" value="Unassembled WGS sequence"/>
</dbReference>
<protein>
    <submittedName>
        <fullName evidence="2">Rhodanese-like domain-containing protein</fullName>
    </submittedName>
</protein>
<dbReference type="EMBL" id="JARQBJ010000003">
    <property type="protein sequence ID" value="MDT2810494.1"/>
    <property type="molecule type" value="Genomic_DNA"/>
</dbReference>
<gene>
    <name evidence="2" type="ORF">P7H43_08350</name>
</gene>
<name>A0AAW8TXR4_9ENTE</name>
<dbReference type="InterPro" id="IPR050229">
    <property type="entry name" value="GlpE_sulfurtransferase"/>
</dbReference>
<comment type="caution">
    <text evidence="2">The sequence shown here is derived from an EMBL/GenBank/DDBJ whole genome shotgun (WGS) entry which is preliminary data.</text>
</comment>
<feature type="domain" description="Rhodanese" evidence="1">
    <location>
        <begin position="15"/>
        <end position="98"/>
    </location>
</feature>
<dbReference type="SMART" id="SM00450">
    <property type="entry name" value="RHOD"/>
    <property type="match status" value="1"/>
</dbReference>
<dbReference type="SUPFAM" id="SSF52821">
    <property type="entry name" value="Rhodanese/Cell cycle control phosphatase"/>
    <property type="match status" value="1"/>
</dbReference>